<proteinExistence type="predicted"/>
<gene>
    <name evidence="3" type="ORF">B0A49_05875</name>
</gene>
<dbReference type="InterPro" id="IPR048535">
    <property type="entry name" value="RRN6_beta-prop"/>
</dbReference>
<feature type="region of interest" description="Disordered" evidence="1">
    <location>
        <begin position="297"/>
        <end position="319"/>
    </location>
</feature>
<reference evidence="3 4" key="1">
    <citation type="submission" date="2017-03" db="EMBL/GenBank/DDBJ databases">
        <title>Genomes of endolithic fungi from Antarctica.</title>
        <authorList>
            <person name="Coleine C."/>
            <person name="Masonjones S."/>
            <person name="Stajich J.E."/>
        </authorList>
    </citation>
    <scope>NUCLEOTIDE SEQUENCE [LARGE SCALE GENOMIC DNA]</scope>
    <source>
        <strain evidence="3 4">CCFEE 5187</strain>
    </source>
</reference>
<dbReference type="InterPro" id="IPR019350">
    <property type="entry name" value="RNA_pol_I-sp_TIF_RRN6-like"/>
</dbReference>
<comment type="caution">
    <text evidence="3">The sequence shown here is derived from an EMBL/GenBank/DDBJ whole genome shotgun (WGS) entry which is preliminary data.</text>
</comment>
<sequence>MSEGPPSRRGHSGLLDDGWARIVWIGNSHTLMLKCPELGIARTAHWFLDLRSSPIHKDHVFILTSSNLFWLQVTTPEEKKNNNQSNAIAKVLLSWKHFRSDEDPSLRLSITADEDDTLILISSRLNALITSFRLSMPSYPHAIPLSLSDPAEVMLSPSVVPSSTSEAGVTFAINSLSLWPLQYYEYNGNLLVNADGPGHSYKQLGVRFYSMTVLSESLGVTQRLYYALPVTGRQVEHDPRLTHNDLGTKALKILAPTWQDKSVRSTYRVHEDDFIVEDGFEDEDEDEDDFQMVRFQQSSNRRSRNSSRRKTQSLNKDVDPATYDNQLVYREIQDSPGRPIVTISDILQRVRNKADNIEELAGQHMQTL</sequence>
<dbReference type="EMBL" id="NAJN01000884">
    <property type="protein sequence ID" value="TKA67698.1"/>
    <property type="molecule type" value="Genomic_DNA"/>
</dbReference>
<dbReference type="GO" id="GO:0001179">
    <property type="term" value="F:RNA polymerase I general transcription initiation factor binding"/>
    <property type="evidence" value="ECO:0007669"/>
    <property type="project" value="TreeGrafter"/>
</dbReference>
<dbReference type="OrthoDB" id="4090074at2759"/>
<evidence type="ECO:0000256" key="1">
    <source>
        <dbReference type="SAM" id="MobiDB-lite"/>
    </source>
</evidence>
<keyword evidence="4" id="KW-1185">Reference proteome</keyword>
<dbReference type="Pfam" id="PF10214">
    <property type="entry name" value="Rrn6_beta-prop"/>
    <property type="match status" value="1"/>
</dbReference>
<dbReference type="PANTHER" id="PTHR28221">
    <property type="entry name" value="RNA POLYMERASE I-SPECIFIC TRANSCRIPTION INITIATION FACTOR RRN6"/>
    <property type="match status" value="1"/>
</dbReference>
<dbReference type="GO" id="GO:0001163">
    <property type="term" value="F:RNA polymerase I transcription regulatory region sequence-specific DNA binding"/>
    <property type="evidence" value="ECO:0007669"/>
    <property type="project" value="TreeGrafter"/>
</dbReference>
<dbReference type="AlphaFoldDB" id="A0A4U0WY17"/>
<evidence type="ECO:0000259" key="2">
    <source>
        <dbReference type="Pfam" id="PF10214"/>
    </source>
</evidence>
<dbReference type="Proteomes" id="UP000308768">
    <property type="component" value="Unassembled WGS sequence"/>
</dbReference>
<dbReference type="PANTHER" id="PTHR28221:SF2">
    <property type="entry name" value="RNA POLYMERASE I-SPECIFIC TRANSCRIPTION INITIATION FACTOR RRN6"/>
    <property type="match status" value="1"/>
</dbReference>
<organism evidence="3 4">
    <name type="scientific">Cryomyces minteri</name>
    <dbReference type="NCBI Taxonomy" id="331657"/>
    <lineage>
        <taxon>Eukaryota</taxon>
        <taxon>Fungi</taxon>
        <taxon>Dikarya</taxon>
        <taxon>Ascomycota</taxon>
        <taxon>Pezizomycotina</taxon>
        <taxon>Dothideomycetes</taxon>
        <taxon>Dothideomycetes incertae sedis</taxon>
        <taxon>Cryomyces</taxon>
    </lineage>
</organism>
<evidence type="ECO:0000313" key="3">
    <source>
        <dbReference type="EMBL" id="TKA67698.1"/>
    </source>
</evidence>
<feature type="domain" description="RRN6 beta-propeller" evidence="2">
    <location>
        <begin position="35"/>
        <end position="152"/>
    </location>
</feature>
<accession>A0A4U0WY17</accession>
<dbReference type="GO" id="GO:0070860">
    <property type="term" value="C:RNA polymerase I core factor complex"/>
    <property type="evidence" value="ECO:0007669"/>
    <property type="project" value="TreeGrafter"/>
</dbReference>
<feature type="compositionally biased region" description="Basic residues" evidence="1">
    <location>
        <begin position="301"/>
        <end position="311"/>
    </location>
</feature>
<dbReference type="STRING" id="331657.A0A4U0WY17"/>
<protein>
    <recommendedName>
        <fullName evidence="2">RRN6 beta-propeller domain-containing protein</fullName>
    </recommendedName>
</protein>
<evidence type="ECO:0000313" key="4">
    <source>
        <dbReference type="Proteomes" id="UP000308768"/>
    </source>
</evidence>
<dbReference type="GO" id="GO:0042790">
    <property type="term" value="P:nucleolar large rRNA transcription by RNA polymerase I"/>
    <property type="evidence" value="ECO:0007669"/>
    <property type="project" value="TreeGrafter"/>
</dbReference>
<name>A0A4U0WY17_9PEZI</name>